<sequence>MSHQKKYKYTLSSNNGILSSEQRDFFEINGFIMIEQLIHETLLDQFKQRFIDICENRINRGGITVMKDISSIKKNQEVISNELIVNKIQDILWDDVFQQYFLHPKLLDYVQCITGNNIMAMHSMLINKPPDTGSMTSRHPMHQDLHYFAFRPADRIVATWTAMQTVTKDNGCLFVLPGSHIHPGKLLPHEYPEWKGGVNKGFHGIIGYDNYQKKYLDMNPGDTVLFHPLLIHGSGPNTSQETRKAISCHFASCECQYIDVTGTTQQNIAIEVKEIARRRGFNDMDFKDFWKFRSRLVRGLKMHL</sequence>
<evidence type="ECO:0000256" key="1">
    <source>
        <dbReference type="ARBA" id="ARBA00005830"/>
    </source>
</evidence>
<dbReference type="InterPro" id="IPR008775">
    <property type="entry name" value="Phytyl_CoA_dOase-like"/>
</dbReference>
<evidence type="ECO:0000256" key="2">
    <source>
        <dbReference type="ARBA" id="ARBA00034809"/>
    </source>
</evidence>
<dbReference type="OrthoDB" id="2328924at2759"/>
<protein>
    <recommendedName>
        <fullName evidence="2">phytanoyl-CoA dioxygenase</fullName>
        <ecNumber evidence="2">1.14.11.18</ecNumber>
    </recommendedName>
    <alternativeName>
        <fullName evidence="3">Phytanic acid oxidase</fullName>
    </alternativeName>
    <alternativeName>
        <fullName evidence="4">Phytanoyl-CoA alpha-hydroxylase</fullName>
    </alternativeName>
</protein>
<dbReference type="Pfam" id="PF05721">
    <property type="entry name" value="PhyH"/>
    <property type="match status" value="1"/>
</dbReference>
<name>A0A6G0T703_APHGL</name>
<dbReference type="AlphaFoldDB" id="A0A6G0T703"/>
<dbReference type="InterPro" id="IPR047128">
    <property type="entry name" value="PhyH"/>
</dbReference>
<evidence type="ECO:0000256" key="4">
    <source>
        <dbReference type="ARBA" id="ARBA00034924"/>
    </source>
</evidence>
<evidence type="ECO:0000256" key="3">
    <source>
        <dbReference type="ARBA" id="ARBA00034921"/>
    </source>
</evidence>
<organism evidence="5 6">
    <name type="scientific">Aphis glycines</name>
    <name type="common">Soybean aphid</name>
    <dbReference type="NCBI Taxonomy" id="307491"/>
    <lineage>
        <taxon>Eukaryota</taxon>
        <taxon>Metazoa</taxon>
        <taxon>Ecdysozoa</taxon>
        <taxon>Arthropoda</taxon>
        <taxon>Hexapoda</taxon>
        <taxon>Insecta</taxon>
        <taxon>Pterygota</taxon>
        <taxon>Neoptera</taxon>
        <taxon>Paraneoptera</taxon>
        <taxon>Hemiptera</taxon>
        <taxon>Sternorrhyncha</taxon>
        <taxon>Aphidomorpha</taxon>
        <taxon>Aphidoidea</taxon>
        <taxon>Aphididae</taxon>
        <taxon>Aphidini</taxon>
        <taxon>Aphis</taxon>
        <taxon>Aphis</taxon>
    </lineage>
</organism>
<comment type="similarity">
    <text evidence="1">Belongs to the PhyH family.</text>
</comment>
<comment type="caution">
    <text evidence="5">The sequence shown here is derived from an EMBL/GenBank/DDBJ whole genome shotgun (WGS) entry which is preliminary data.</text>
</comment>
<dbReference type="SUPFAM" id="SSF51197">
    <property type="entry name" value="Clavaminate synthase-like"/>
    <property type="match status" value="1"/>
</dbReference>
<keyword evidence="6" id="KW-1185">Reference proteome</keyword>
<dbReference type="PANTHER" id="PTHR21308:SF1">
    <property type="entry name" value="PHYTANOYL-COA DIOXYGENASE, PEROXISOMAL"/>
    <property type="match status" value="1"/>
</dbReference>
<proteinExistence type="inferred from homology"/>
<dbReference type="Proteomes" id="UP000475862">
    <property type="component" value="Unassembled WGS sequence"/>
</dbReference>
<dbReference type="GO" id="GO:0048244">
    <property type="term" value="F:phytanoyl-CoA dioxygenase activity"/>
    <property type="evidence" value="ECO:0007669"/>
    <property type="project" value="UniProtKB-EC"/>
</dbReference>
<dbReference type="Gene3D" id="2.60.120.620">
    <property type="entry name" value="q2cbj1_9rhob like domain"/>
    <property type="match status" value="1"/>
</dbReference>
<dbReference type="PANTHER" id="PTHR21308">
    <property type="entry name" value="PHYTANOYL-COA ALPHA-HYDROXYLASE"/>
    <property type="match status" value="1"/>
</dbReference>
<gene>
    <name evidence="5" type="ORF">AGLY_013686</name>
</gene>
<evidence type="ECO:0000313" key="6">
    <source>
        <dbReference type="Proteomes" id="UP000475862"/>
    </source>
</evidence>
<dbReference type="EMBL" id="VYZN01000054">
    <property type="protein sequence ID" value="KAE9527038.1"/>
    <property type="molecule type" value="Genomic_DNA"/>
</dbReference>
<evidence type="ECO:0000313" key="5">
    <source>
        <dbReference type="EMBL" id="KAE9527038.1"/>
    </source>
</evidence>
<dbReference type="GO" id="GO:0001561">
    <property type="term" value="P:fatty acid alpha-oxidation"/>
    <property type="evidence" value="ECO:0007669"/>
    <property type="project" value="InterPro"/>
</dbReference>
<reference evidence="5 6" key="1">
    <citation type="submission" date="2019-08" db="EMBL/GenBank/DDBJ databases">
        <title>The genome of the soybean aphid Biotype 1, its phylome, world population structure and adaptation to the North American continent.</title>
        <authorList>
            <person name="Giordano R."/>
            <person name="Donthu R.K."/>
            <person name="Hernandez A.G."/>
            <person name="Wright C.L."/>
            <person name="Zimin A.V."/>
        </authorList>
    </citation>
    <scope>NUCLEOTIDE SEQUENCE [LARGE SCALE GENOMIC DNA]</scope>
    <source>
        <tissue evidence="5">Whole aphids</tissue>
    </source>
</reference>
<accession>A0A6G0T703</accession>
<dbReference type="EC" id="1.14.11.18" evidence="2"/>